<gene>
    <name evidence="1" type="ORF">TIS948_LOCUS21440</name>
</gene>
<proteinExistence type="predicted"/>
<sequence length="403" mass="46799">MQKRASSEDKVVNNVNLMTLPGKTASRFLLSAARVVLTNEQFSNDYLPDFRGDKADRVVIPQESVEKLRGFLIYNFDISFTDAVKKIFGCKEEDMNSIWATIRTSLVQKMSDKALYEYKKERSERRKKKPNQQYMRRFGCKRKRSLASLLSTASISSTFTDRSSAVDEKYNAQQTNLNQSDNFTSVAPTLCTDRFDDEYLNLPSDDENEILLNTDDELENMNMNLNSGLPDHRPPHSSTSTTVFQFSLNILEFGRISRLPDKQRIDLLDLFQKYITSPNLVPKSGDDLLDDNVTLSYDSTHINKLNQFLSKLNEQAKINIIRNQERYKQRYDINRADPSYNIGDLVLVKTLNIRHKFDIRYEGPFRIIKQLTQKTFIIQHVKKSTLHRQVTTDVLLPIFERIY</sequence>
<dbReference type="Proteomes" id="UP000663825">
    <property type="component" value="Unassembled WGS sequence"/>
</dbReference>
<accession>A0A817UNP9</accession>
<evidence type="ECO:0000313" key="2">
    <source>
        <dbReference type="Proteomes" id="UP000663825"/>
    </source>
</evidence>
<dbReference type="AlphaFoldDB" id="A0A817UNP9"/>
<name>A0A817UNP9_9BILA</name>
<dbReference type="EMBL" id="CAJNXB010003694">
    <property type="protein sequence ID" value="CAF3332021.1"/>
    <property type="molecule type" value="Genomic_DNA"/>
</dbReference>
<evidence type="ECO:0000313" key="1">
    <source>
        <dbReference type="EMBL" id="CAF3332021.1"/>
    </source>
</evidence>
<comment type="caution">
    <text evidence="1">The sequence shown here is derived from an EMBL/GenBank/DDBJ whole genome shotgun (WGS) entry which is preliminary data.</text>
</comment>
<protein>
    <submittedName>
        <fullName evidence="1">Uncharacterized protein</fullName>
    </submittedName>
</protein>
<reference evidence="1" key="1">
    <citation type="submission" date="2021-02" db="EMBL/GenBank/DDBJ databases">
        <authorList>
            <person name="Nowell W R."/>
        </authorList>
    </citation>
    <scope>NUCLEOTIDE SEQUENCE</scope>
</reference>
<organism evidence="1 2">
    <name type="scientific">Rotaria socialis</name>
    <dbReference type="NCBI Taxonomy" id="392032"/>
    <lineage>
        <taxon>Eukaryota</taxon>
        <taxon>Metazoa</taxon>
        <taxon>Spiralia</taxon>
        <taxon>Gnathifera</taxon>
        <taxon>Rotifera</taxon>
        <taxon>Eurotatoria</taxon>
        <taxon>Bdelloidea</taxon>
        <taxon>Philodinida</taxon>
        <taxon>Philodinidae</taxon>
        <taxon>Rotaria</taxon>
    </lineage>
</organism>
<dbReference type="OrthoDB" id="775972at2759"/>